<dbReference type="OrthoDB" id="550646at2759"/>
<proteinExistence type="inferred from homology"/>
<dbReference type="GO" id="GO:0005886">
    <property type="term" value="C:plasma membrane"/>
    <property type="evidence" value="ECO:0007669"/>
    <property type="project" value="TreeGrafter"/>
</dbReference>
<comment type="subcellular location">
    <subcellularLocation>
        <location evidence="3">Endosome membrane</location>
        <topology evidence="3">Multi-pass membrane protein</topology>
    </subcellularLocation>
</comment>
<name>A0A4Z2GQW5_9TELE</name>
<evidence type="ECO:0000313" key="23">
    <source>
        <dbReference type="EMBL" id="TNN56068.1"/>
    </source>
</evidence>
<accession>A0A4Z2GQW5</accession>
<dbReference type="Proteomes" id="UP000314294">
    <property type="component" value="Unassembled WGS sequence"/>
</dbReference>
<dbReference type="GO" id="GO:0008823">
    <property type="term" value="F:cupric reductase (NADH) activity"/>
    <property type="evidence" value="ECO:0007669"/>
    <property type="project" value="TreeGrafter"/>
</dbReference>
<comment type="cofactor">
    <cofactor evidence="1">
        <name>heme b</name>
        <dbReference type="ChEBI" id="CHEBI:60344"/>
    </cofactor>
</comment>
<keyword evidence="15" id="KW-0186">Copper</keyword>
<dbReference type="GO" id="GO:0015677">
    <property type="term" value="P:copper ion import"/>
    <property type="evidence" value="ECO:0007669"/>
    <property type="project" value="TreeGrafter"/>
</dbReference>
<evidence type="ECO:0000256" key="20">
    <source>
        <dbReference type="SAM" id="Phobius"/>
    </source>
</evidence>
<dbReference type="GO" id="GO:0052851">
    <property type="term" value="F:ferric-chelate reductase (NADPH) activity"/>
    <property type="evidence" value="ECO:0007669"/>
    <property type="project" value="TreeGrafter"/>
</dbReference>
<dbReference type="SUPFAM" id="SSF51735">
    <property type="entry name" value="NAD(P)-binding Rossmann-fold domains"/>
    <property type="match status" value="1"/>
</dbReference>
<evidence type="ECO:0000259" key="21">
    <source>
        <dbReference type="Pfam" id="PF01794"/>
    </source>
</evidence>
<feature type="transmembrane region" description="Helical" evidence="20">
    <location>
        <begin position="358"/>
        <end position="378"/>
    </location>
</feature>
<dbReference type="Gene3D" id="3.40.50.720">
    <property type="entry name" value="NAD(P)-binding Rossmann-like Domain"/>
    <property type="match status" value="1"/>
</dbReference>
<dbReference type="GO" id="GO:0010008">
    <property type="term" value="C:endosome membrane"/>
    <property type="evidence" value="ECO:0007669"/>
    <property type="project" value="UniProtKB-SubCell"/>
</dbReference>
<keyword evidence="7" id="KW-0285">Flavoprotein</keyword>
<evidence type="ECO:0000313" key="24">
    <source>
        <dbReference type="Proteomes" id="UP000314294"/>
    </source>
</evidence>
<dbReference type="GO" id="GO:0006826">
    <property type="term" value="P:iron ion transport"/>
    <property type="evidence" value="ECO:0007669"/>
    <property type="project" value="UniProtKB-KW"/>
</dbReference>
<evidence type="ECO:0000256" key="5">
    <source>
        <dbReference type="ARBA" id="ARBA00022448"/>
    </source>
</evidence>
<evidence type="ECO:0000256" key="12">
    <source>
        <dbReference type="ARBA" id="ARBA00022989"/>
    </source>
</evidence>
<feature type="transmembrane region" description="Helical" evidence="20">
    <location>
        <begin position="431"/>
        <end position="454"/>
    </location>
</feature>
<dbReference type="PANTHER" id="PTHR14239">
    <property type="entry name" value="DUDULIN-RELATED"/>
    <property type="match status" value="1"/>
</dbReference>
<evidence type="ECO:0000256" key="15">
    <source>
        <dbReference type="ARBA" id="ARBA00023008"/>
    </source>
</evidence>
<comment type="similarity">
    <text evidence="4">Belongs to the STEAP family.</text>
</comment>
<evidence type="ECO:0000256" key="8">
    <source>
        <dbReference type="ARBA" id="ARBA00022692"/>
    </source>
</evidence>
<keyword evidence="16" id="KW-0406">Ion transport</keyword>
<keyword evidence="11" id="KW-0274">FAD</keyword>
<dbReference type="Pfam" id="PF03807">
    <property type="entry name" value="F420_oxidored"/>
    <property type="match status" value="1"/>
</dbReference>
<evidence type="ECO:0000256" key="1">
    <source>
        <dbReference type="ARBA" id="ARBA00001970"/>
    </source>
</evidence>
<evidence type="ECO:0000256" key="11">
    <source>
        <dbReference type="ARBA" id="ARBA00022827"/>
    </source>
</evidence>
<keyword evidence="9" id="KW-0479">Metal-binding</keyword>
<keyword evidence="17 20" id="KW-0472">Membrane</keyword>
<keyword evidence="8 20" id="KW-0812">Transmembrane</keyword>
<sequence length="489" mass="53680">MPDEMARPLIRRGGGEAGCSGRLEAPASDPGAPVVGILGTGDFSRSLARRLVASGYRVAVGSRNPKRSAALFPEEAEVTSQLEAVGLADLVFVAVFPEHHSTLAALKPSLAGKTLVDVSNGLSVNRDGPSNAERLAELFPESSVVKGFNTISAWTLQVGPRDGSRQILLCGNSCSAKSSVMQLCRRMGFVPVDMGLLSSSLDIENLPHRLFPCWRLPALCTLCLFAFFYAYNFLRDVLQPYVTAGKSVFYKMPIQTVNATFPAVALVTLSLVYLPGVCGALLQLWRGTKYDRFPCWLDRWLTSRKQLGLCSFMCAALHAIYSLVLPSRKSAHFKLLIESKQLQEEDVWVDAEVWRVELYLSAGIVAFGLLSLLAVASLPSVANAVNWREFSFIQSTLGYCALFVSTLHTLLFGWDRAFDPARYHFYLPPTFALALVLPVVALLGRLALLAPCVARRLGLIRRGWERSRHVRFARPDDVCCNGLEDASYV</sequence>
<gene>
    <name evidence="23" type="primary">STEAP3</name>
    <name evidence="23" type="ORF">EYF80_033699</name>
</gene>
<feature type="transmembrane region" description="Helical" evidence="20">
    <location>
        <begin position="213"/>
        <end position="231"/>
    </location>
</feature>
<dbReference type="FunFam" id="3.40.50.720:FF:000051">
    <property type="entry name" value="STEAP2 metalloreductase"/>
    <property type="match status" value="1"/>
</dbReference>
<feature type="transmembrane region" description="Helical" evidence="20">
    <location>
        <begin position="390"/>
        <end position="411"/>
    </location>
</feature>
<evidence type="ECO:0000256" key="2">
    <source>
        <dbReference type="ARBA" id="ARBA00001974"/>
    </source>
</evidence>
<evidence type="ECO:0000256" key="13">
    <source>
        <dbReference type="ARBA" id="ARBA00023002"/>
    </source>
</evidence>
<dbReference type="GO" id="GO:0046872">
    <property type="term" value="F:metal ion binding"/>
    <property type="evidence" value="ECO:0007669"/>
    <property type="project" value="UniProtKB-KW"/>
</dbReference>
<evidence type="ECO:0000256" key="17">
    <source>
        <dbReference type="ARBA" id="ARBA00023136"/>
    </source>
</evidence>
<comment type="cofactor">
    <cofactor evidence="2">
        <name>FAD</name>
        <dbReference type="ChEBI" id="CHEBI:57692"/>
    </cofactor>
</comment>
<dbReference type="InterPro" id="IPR036291">
    <property type="entry name" value="NAD(P)-bd_dom_sf"/>
</dbReference>
<dbReference type="PANTHER" id="PTHR14239:SF8">
    <property type="entry name" value="METALLOREDUCTASE STEAP3"/>
    <property type="match status" value="1"/>
</dbReference>
<evidence type="ECO:0000256" key="16">
    <source>
        <dbReference type="ARBA" id="ARBA00023065"/>
    </source>
</evidence>
<dbReference type="InterPro" id="IPR028939">
    <property type="entry name" value="P5C_Rdtase_cat_N"/>
</dbReference>
<comment type="catalytic activity">
    <reaction evidence="18">
        <text>2 Cu(+) + NADP(+) + H(+) = 2 Cu(2+) + NADPH</text>
        <dbReference type="Rhea" id="RHEA:71771"/>
        <dbReference type="ChEBI" id="CHEBI:15378"/>
        <dbReference type="ChEBI" id="CHEBI:29036"/>
        <dbReference type="ChEBI" id="CHEBI:49552"/>
        <dbReference type="ChEBI" id="CHEBI:57783"/>
        <dbReference type="ChEBI" id="CHEBI:58349"/>
    </reaction>
    <physiologicalReaction direction="right-to-left" evidence="18">
        <dbReference type="Rhea" id="RHEA:71773"/>
    </physiologicalReaction>
</comment>
<evidence type="ECO:0000256" key="7">
    <source>
        <dbReference type="ARBA" id="ARBA00022630"/>
    </source>
</evidence>
<evidence type="ECO:0000256" key="10">
    <source>
        <dbReference type="ARBA" id="ARBA00022753"/>
    </source>
</evidence>
<keyword evidence="10" id="KW-0967">Endosome</keyword>
<organism evidence="23 24">
    <name type="scientific">Liparis tanakae</name>
    <name type="common">Tanaka's snailfish</name>
    <dbReference type="NCBI Taxonomy" id="230148"/>
    <lineage>
        <taxon>Eukaryota</taxon>
        <taxon>Metazoa</taxon>
        <taxon>Chordata</taxon>
        <taxon>Craniata</taxon>
        <taxon>Vertebrata</taxon>
        <taxon>Euteleostomi</taxon>
        <taxon>Actinopterygii</taxon>
        <taxon>Neopterygii</taxon>
        <taxon>Teleostei</taxon>
        <taxon>Neoteleostei</taxon>
        <taxon>Acanthomorphata</taxon>
        <taxon>Eupercaria</taxon>
        <taxon>Perciformes</taxon>
        <taxon>Cottioidei</taxon>
        <taxon>Cottales</taxon>
        <taxon>Liparidae</taxon>
        <taxon>Liparis</taxon>
    </lineage>
</organism>
<dbReference type="InterPro" id="IPR013130">
    <property type="entry name" value="Fe3_Rdtase_TM_dom"/>
</dbReference>
<evidence type="ECO:0000259" key="22">
    <source>
        <dbReference type="Pfam" id="PF03807"/>
    </source>
</evidence>
<reference evidence="23 24" key="1">
    <citation type="submission" date="2019-03" db="EMBL/GenBank/DDBJ databases">
        <title>First draft genome of Liparis tanakae, snailfish: a comprehensive survey of snailfish specific genes.</title>
        <authorList>
            <person name="Kim W."/>
            <person name="Song I."/>
            <person name="Jeong J.-H."/>
            <person name="Kim D."/>
            <person name="Kim S."/>
            <person name="Ryu S."/>
            <person name="Song J.Y."/>
            <person name="Lee S.K."/>
        </authorList>
    </citation>
    <scope>NUCLEOTIDE SEQUENCE [LARGE SCALE GENOMIC DNA]</scope>
    <source>
        <tissue evidence="23">Muscle</tissue>
    </source>
</reference>
<evidence type="ECO:0000256" key="9">
    <source>
        <dbReference type="ARBA" id="ARBA00022723"/>
    </source>
</evidence>
<comment type="caution">
    <text evidence="23">The sequence shown here is derived from an EMBL/GenBank/DDBJ whole genome shotgun (WGS) entry which is preliminary data.</text>
</comment>
<keyword evidence="12 20" id="KW-1133">Transmembrane helix</keyword>
<evidence type="ECO:0000256" key="4">
    <source>
        <dbReference type="ARBA" id="ARBA00007729"/>
    </source>
</evidence>
<dbReference type="Pfam" id="PF01794">
    <property type="entry name" value="Ferric_reduct"/>
    <property type="match status" value="1"/>
</dbReference>
<keyword evidence="5" id="KW-0813">Transport</keyword>
<evidence type="ECO:0000256" key="18">
    <source>
        <dbReference type="ARBA" id="ARBA00048958"/>
    </source>
</evidence>
<dbReference type="InterPro" id="IPR051267">
    <property type="entry name" value="STEAP_metalloreductase"/>
</dbReference>
<dbReference type="EMBL" id="SRLO01000437">
    <property type="protein sequence ID" value="TNN56068.1"/>
    <property type="molecule type" value="Genomic_DNA"/>
</dbReference>
<feature type="transmembrane region" description="Helical" evidence="20">
    <location>
        <begin position="306"/>
        <end position="324"/>
    </location>
</feature>
<feature type="domain" description="Pyrroline-5-carboxylate reductase catalytic N-terminal" evidence="22">
    <location>
        <begin position="35"/>
        <end position="121"/>
    </location>
</feature>
<evidence type="ECO:0000256" key="14">
    <source>
        <dbReference type="ARBA" id="ARBA00023004"/>
    </source>
</evidence>
<comment type="catalytic activity">
    <reaction evidence="19">
        <text>2 Fe(2+) + NADP(+) + H(+) = 2 Fe(3+) + NADPH</text>
        <dbReference type="Rhea" id="RHEA:71767"/>
        <dbReference type="ChEBI" id="CHEBI:15378"/>
        <dbReference type="ChEBI" id="CHEBI:29033"/>
        <dbReference type="ChEBI" id="CHEBI:29034"/>
        <dbReference type="ChEBI" id="CHEBI:57783"/>
        <dbReference type="ChEBI" id="CHEBI:58349"/>
    </reaction>
    <physiologicalReaction direction="right-to-left" evidence="19">
        <dbReference type="Rhea" id="RHEA:71769"/>
    </physiologicalReaction>
</comment>
<keyword evidence="14" id="KW-0408">Iron</keyword>
<protein>
    <submittedName>
        <fullName evidence="23">Metalloreductase STEAP3</fullName>
    </submittedName>
</protein>
<evidence type="ECO:0000256" key="6">
    <source>
        <dbReference type="ARBA" id="ARBA00022496"/>
    </source>
</evidence>
<evidence type="ECO:0000256" key="19">
    <source>
        <dbReference type="ARBA" id="ARBA00049387"/>
    </source>
</evidence>
<keyword evidence="13" id="KW-0560">Oxidoreductase</keyword>
<keyword evidence="24" id="KW-1185">Reference proteome</keyword>
<evidence type="ECO:0000256" key="3">
    <source>
        <dbReference type="ARBA" id="ARBA00004337"/>
    </source>
</evidence>
<keyword evidence="6" id="KW-0410">Iron transport</keyword>
<feature type="transmembrane region" description="Helical" evidence="20">
    <location>
        <begin position="259"/>
        <end position="285"/>
    </location>
</feature>
<dbReference type="AlphaFoldDB" id="A0A4Z2GQW5"/>
<feature type="domain" description="Ferric oxidoreductase" evidence="21">
    <location>
        <begin position="263"/>
        <end position="402"/>
    </location>
</feature>